<comment type="caution">
    <text evidence="1">The sequence shown here is derived from an EMBL/GenBank/DDBJ whole genome shotgun (WGS) entry which is preliminary data.</text>
</comment>
<dbReference type="AlphaFoldDB" id="A0A149U3J8"/>
<protein>
    <submittedName>
        <fullName evidence="1">Uncharacterized protein</fullName>
    </submittedName>
</protein>
<reference evidence="1 2" key="1">
    <citation type="submission" date="2015-06" db="EMBL/GenBank/DDBJ databases">
        <title>Improved classification and identification of acetic acid bacteria using matrix-assisted laser desorption/ionization time-of-flight mass spectrometry; Gluconobacter nephelii and Gluconobacter uchimurae are later heterotypic synonyms of Gluconobacter japonicus and Gluconobacter oxydans, respectively.</title>
        <authorList>
            <person name="Li L."/>
            <person name="Cleenwerck I."/>
            <person name="De Vuyst L."/>
            <person name="Vandamme P."/>
        </authorList>
    </citation>
    <scope>NUCLEOTIDE SEQUENCE [LARGE SCALE GENOMIC DNA]</scope>
    <source>
        <strain evidence="1 2">LMG 23690</strain>
    </source>
</reference>
<proteinExistence type="predicted"/>
<organism evidence="1 2">
    <name type="scientific">Acetobacter senegalensis</name>
    <dbReference type="NCBI Taxonomy" id="446692"/>
    <lineage>
        <taxon>Bacteria</taxon>
        <taxon>Pseudomonadati</taxon>
        <taxon>Pseudomonadota</taxon>
        <taxon>Alphaproteobacteria</taxon>
        <taxon>Acetobacterales</taxon>
        <taxon>Acetobacteraceae</taxon>
        <taxon>Acetobacter</taxon>
    </lineage>
</organism>
<dbReference type="EMBL" id="LHZU01000122">
    <property type="protein sequence ID" value="KXV59926.1"/>
    <property type="molecule type" value="Genomic_DNA"/>
</dbReference>
<evidence type="ECO:0000313" key="2">
    <source>
        <dbReference type="Proteomes" id="UP000075360"/>
    </source>
</evidence>
<gene>
    <name evidence="1" type="ORF">AD948_06980</name>
</gene>
<name>A0A149U3J8_9PROT</name>
<dbReference type="Proteomes" id="UP000075360">
    <property type="component" value="Unassembled WGS sequence"/>
</dbReference>
<evidence type="ECO:0000313" key="1">
    <source>
        <dbReference type="EMBL" id="KXV59926.1"/>
    </source>
</evidence>
<sequence>MFRYDGRSSDRLFKVWITRILTISADLNGRQAPLLRGRGQALVQIRREHLEIYNSGERSDLIIKSGQGSKTFINSKEA</sequence>
<accession>A0A149U3J8</accession>